<evidence type="ECO:0000256" key="1">
    <source>
        <dbReference type="SAM" id="MobiDB-lite"/>
    </source>
</evidence>
<keyword evidence="3" id="KW-1185">Reference proteome</keyword>
<dbReference type="RefSeq" id="WP_387344313.1">
    <property type="nucleotide sequence ID" value="NZ_JBIAXI010000015.1"/>
</dbReference>
<name>A0ABW6V9K7_MICFU</name>
<evidence type="ECO:0000313" key="2">
    <source>
        <dbReference type="EMBL" id="MFF4776013.1"/>
    </source>
</evidence>
<comment type="caution">
    <text evidence="2">The sequence shown here is derived from an EMBL/GenBank/DDBJ whole genome shotgun (WGS) entry which is preliminary data.</text>
</comment>
<dbReference type="Proteomes" id="UP001602119">
    <property type="component" value="Unassembled WGS sequence"/>
</dbReference>
<evidence type="ECO:0000313" key="3">
    <source>
        <dbReference type="Proteomes" id="UP001602119"/>
    </source>
</evidence>
<proteinExistence type="predicted"/>
<protein>
    <submittedName>
        <fullName evidence="2">Uncharacterized protein</fullName>
    </submittedName>
</protein>
<sequence>MKCTQCGDPNLEPGFIEDSGEHSQGYGRWIPGPLERGVFGAARRFGKPRWIIDAHRYVRCSHLELFVRPKD</sequence>
<gene>
    <name evidence="2" type="ORF">ACFY05_24465</name>
</gene>
<organism evidence="2 3">
    <name type="scientific">Microtetraspora fusca</name>
    <dbReference type="NCBI Taxonomy" id="1997"/>
    <lineage>
        <taxon>Bacteria</taxon>
        <taxon>Bacillati</taxon>
        <taxon>Actinomycetota</taxon>
        <taxon>Actinomycetes</taxon>
        <taxon>Streptosporangiales</taxon>
        <taxon>Streptosporangiaceae</taxon>
        <taxon>Microtetraspora</taxon>
    </lineage>
</organism>
<dbReference type="EMBL" id="JBIAXI010000015">
    <property type="protein sequence ID" value="MFF4776013.1"/>
    <property type="molecule type" value="Genomic_DNA"/>
</dbReference>
<reference evidence="2 3" key="1">
    <citation type="submission" date="2024-10" db="EMBL/GenBank/DDBJ databases">
        <title>The Natural Products Discovery Center: Release of the First 8490 Sequenced Strains for Exploring Actinobacteria Biosynthetic Diversity.</title>
        <authorList>
            <person name="Kalkreuter E."/>
            <person name="Kautsar S.A."/>
            <person name="Yang D."/>
            <person name="Bader C.D."/>
            <person name="Teijaro C.N."/>
            <person name="Fluegel L."/>
            <person name="Davis C.M."/>
            <person name="Simpson J.R."/>
            <person name="Lauterbach L."/>
            <person name="Steele A.D."/>
            <person name="Gui C."/>
            <person name="Meng S."/>
            <person name="Li G."/>
            <person name="Viehrig K."/>
            <person name="Ye F."/>
            <person name="Su P."/>
            <person name="Kiefer A.F."/>
            <person name="Nichols A."/>
            <person name="Cepeda A.J."/>
            <person name="Yan W."/>
            <person name="Fan B."/>
            <person name="Jiang Y."/>
            <person name="Adhikari A."/>
            <person name="Zheng C.-J."/>
            <person name="Schuster L."/>
            <person name="Cowan T.M."/>
            <person name="Smanski M.J."/>
            <person name="Chevrette M.G."/>
            <person name="De Carvalho L.P.S."/>
            <person name="Shen B."/>
        </authorList>
    </citation>
    <scope>NUCLEOTIDE SEQUENCE [LARGE SCALE GENOMIC DNA]</scope>
    <source>
        <strain evidence="2 3">NPDC001281</strain>
    </source>
</reference>
<feature type="region of interest" description="Disordered" evidence="1">
    <location>
        <begin position="1"/>
        <end position="24"/>
    </location>
</feature>
<accession>A0ABW6V9K7</accession>